<dbReference type="AlphaFoldDB" id="A0A9D4J7X1"/>
<sequence>MLPLLNPRPLAAYEVAASIRAFSSVEDIRRALPKRERKLLWKLIIIEVSVVTSANGSDTSLPNAERLTLPRVKESLREFCVGVVEWKDTCCVIALIQNRG</sequence>
<keyword evidence="2" id="KW-1185">Reference proteome</keyword>
<accession>A0A9D4J7X1</accession>
<gene>
    <name evidence="1" type="ORF">DPMN_156823</name>
</gene>
<reference evidence="1" key="2">
    <citation type="submission" date="2020-11" db="EMBL/GenBank/DDBJ databases">
        <authorList>
            <person name="McCartney M.A."/>
            <person name="Auch B."/>
            <person name="Kono T."/>
            <person name="Mallez S."/>
            <person name="Becker A."/>
            <person name="Gohl D.M."/>
            <person name="Silverstein K.A.T."/>
            <person name="Koren S."/>
            <person name="Bechman K.B."/>
            <person name="Herman A."/>
            <person name="Abrahante J.E."/>
            <person name="Garbe J."/>
        </authorList>
    </citation>
    <scope>NUCLEOTIDE SEQUENCE</scope>
    <source>
        <strain evidence="1">Duluth1</strain>
        <tissue evidence="1">Whole animal</tissue>
    </source>
</reference>
<evidence type="ECO:0000313" key="1">
    <source>
        <dbReference type="EMBL" id="KAH3803121.1"/>
    </source>
</evidence>
<name>A0A9D4J7X1_DREPO</name>
<dbReference type="Proteomes" id="UP000828390">
    <property type="component" value="Unassembled WGS sequence"/>
</dbReference>
<proteinExistence type="predicted"/>
<reference evidence="1" key="1">
    <citation type="journal article" date="2019" name="bioRxiv">
        <title>The Genome of the Zebra Mussel, Dreissena polymorpha: A Resource for Invasive Species Research.</title>
        <authorList>
            <person name="McCartney M.A."/>
            <person name="Auch B."/>
            <person name="Kono T."/>
            <person name="Mallez S."/>
            <person name="Zhang Y."/>
            <person name="Obille A."/>
            <person name="Becker A."/>
            <person name="Abrahante J.E."/>
            <person name="Garbe J."/>
            <person name="Badalamenti J.P."/>
            <person name="Herman A."/>
            <person name="Mangelson H."/>
            <person name="Liachko I."/>
            <person name="Sullivan S."/>
            <person name="Sone E.D."/>
            <person name="Koren S."/>
            <person name="Silverstein K.A.T."/>
            <person name="Beckman K.B."/>
            <person name="Gohl D.M."/>
        </authorList>
    </citation>
    <scope>NUCLEOTIDE SEQUENCE</scope>
    <source>
        <strain evidence="1">Duluth1</strain>
        <tissue evidence="1">Whole animal</tissue>
    </source>
</reference>
<protein>
    <submittedName>
        <fullName evidence="1">Uncharacterized protein</fullName>
    </submittedName>
</protein>
<evidence type="ECO:0000313" key="2">
    <source>
        <dbReference type="Proteomes" id="UP000828390"/>
    </source>
</evidence>
<dbReference type="EMBL" id="JAIWYP010000007">
    <property type="protein sequence ID" value="KAH3803121.1"/>
    <property type="molecule type" value="Genomic_DNA"/>
</dbReference>
<organism evidence="1 2">
    <name type="scientific">Dreissena polymorpha</name>
    <name type="common">Zebra mussel</name>
    <name type="synonym">Mytilus polymorpha</name>
    <dbReference type="NCBI Taxonomy" id="45954"/>
    <lineage>
        <taxon>Eukaryota</taxon>
        <taxon>Metazoa</taxon>
        <taxon>Spiralia</taxon>
        <taxon>Lophotrochozoa</taxon>
        <taxon>Mollusca</taxon>
        <taxon>Bivalvia</taxon>
        <taxon>Autobranchia</taxon>
        <taxon>Heteroconchia</taxon>
        <taxon>Euheterodonta</taxon>
        <taxon>Imparidentia</taxon>
        <taxon>Neoheterodontei</taxon>
        <taxon>Myida</taxon>
        <taxon>Dreissenoidea</taxon>
        <taxon>Dreissenidae</taxon>
        <taxon>Dreissena</taxon>
    </lineage>
</organism>
<comment type="caution">
    <text evidence="1">The sequence shown here is derived from an EMBL/GenBank/DDBJ whole genome shotgun (WGS) entry which is preliminary data.</text>
</comment>